<feature type="transmembrane region" description="Helical" evidence="6">
    <location>
        <begin position="6"/>
        <end position="26"/>
    </location>
</feature>
<keyword evidence="6" id="KW-1133">Transmembrane helix</keyword>
<sequence length="419" mass="46655">MSSEIHASYLIIGAGVFGASTALHLAKKYLPPATDEPIKIILVDRPVVPYHTSASQDQSKVIRADYAGPLYTRLALEAKHLWRSDSLYKEIYHETGLIWADMNKTNFAKDVIANYQHLGIVEDDNDAKYRLVPPSEIRRLHNGLFSRADLDNIDEIFLNASSGWVEANKTLQNVIDAAVCTGVVKHIEAEIARLIFDDDGHVCTGAQTVDGQIILLIESVPEIPELHVGSRLSAAGLITGILRLSQNEASQLRSAPAFLFAGGKSQENELKITCDISFTNTVEIFSKVYVSMPPEDCMSTYSVLSAEMNRALAAVRESILGDGTRNHSFEDRRICWDAITPDQNFIISAHPHCRNLFIATGGSFHAWKFLPILGKYVVQMLEDRLDPDLAQRWFWNRDFSAGAANERMMPVRELTDIGQ</sequence>
<organism evidence="8 9">
    <name type="scientific">Talaromyces atroroseus</name>
    <dbReference type="NCBI Taxonomy" id="1441469"/>
    <lineage>
        <taxon>Eukaryota</taxon>
        <taxon>Fungi</taxon>
        <taxon>Dikarya</taxon>
        <taxon>Ascomycota</taxon>
        <taxon>Pezizomycotina</taxon>
        <taxon>Eurotiomycetes</taxon>
        <taxon>Eurotiomycetidae</taxon>
        <taxon>Eurotiales</taxon>
        <taxon>Trichocomaceae</taxon>
        <taxon>Talaromyces</taxon>
        <taxon>Talaromyces sect. Trachyspermi</taxon>
    </lineage>
</organism>
<dbReference type="InterPro" id="IPR006076">
    <property type="entry name" value="FAD-dep_OxRdtase"/>
</dbReference>
<feature type="domain" description="FAD dependent oxidoreductase" evidence="7">
    <location>
        <begin position="9"/>
        <end position="380"/>
    </location>
</feature>
<dbReference type="RefSeq" id="XP_020118414.1">
    <property type="nucleotide sequence ID" value="XM_020269005.1"/>
</dbReference>
<comment type="similarity">
    <text evidence="2">Belongs to the MSOX/MTOX family.</text>
</comment>
<dbReference type="AlphaFoldDB" id="A0A225AGJ9"/>
<dbReference type="Gene3D" id="3.30.9.10">
    <property type="entry name" value="D-Amino Acid Oxidase, subunit A, domain 2"/>
    <property type="match status" value="1"/>
</dbReference>
<evidence type="ECO:0000256" key="2">
    <source>
        <dbReference type="ARBA" id="ARBA00010989"/>
    </source>
</evidence>
<reference evidence="8 9" key="1">
    <citation type="submission" date="2015-06" db="EMBL/GenBank/DDBJ databases">
        <title>Talaromyces atroroseus IBT 11181 draft genome.</title>
        <authorList>
            <person name="Rasmussen K.B."/>
            <person name="Rasmussen S."/>
            <person name="Petersen B."/>
            <person name="Sicheritz-Ponten T."/>
            <person name="Mortensen U.H."/>
            <person name="Thrane U."/>
        </authorList>
    </citation>
    <scope>NUCLEOTIDE SEQUENCE [LARGE SCALE GENOMIC DNA]</scope>
    <source>
        <strain evidence="8 9">IBT 11181</strain>
    </source>
</reference>
<dbReference type="PANTHER" id="PTHR10961">
    <property type="entry name" value="PEROXISOMAL SARCOSINE OXIDASE"/>
    <property type="match status" value="1"/>
</dbReference>
<dbReference type="Pfam" id="PF01266">
    <property type="entry name" value="DAO"/>
    <property type="match status" value="1"/>
</dbReference>
<evidence type="ECO:0000256" key="4">
    <source>
        <dbReference type="ARBA" id="ARBA00022827"/>
    </source>
</evidence>
<dbReference type="InterPro" id="IPR045170">
    <property type="entry name" value="MTOX"/>
</dbReference>
<dbReference type="GeneID" id="31006454"/>
<evidence type="ECO:0000313" key="8">
    <source>
        <dbReference type="EMBL" id="OKL58293.1"/>
    </source>
</evidence>
<dbReference type="Gene3D" id="3.50.50.60">
    <property type="entry name" value="FAD/NAD(P)-binding domain"/>
    <property type="match status" value="1"/>
</dbReference>
<dbReference type="STRING" id="1441469.A0A225AGJ9"/>
<dbReference type="SUPFAM" id="SSF51905">
    <property type="entry name" value="FAD/NAD(P)-binding domain"/>
    <property type="match status" value="1"/>
</dbReference>
<protein>
    <recommendedName>
        <fullName evidence="7">FAD dependent oxidoreductase domain-containing protein</fullName>
    </recommendedName>
</protein>
<dbReference type="GO" id="GO:0050660">
    <property type="term" value="F:flavin adenine dinucleotide binding"/>
    <property type="evidence" value="ECO:0007669"/>
    <property type="project" value="InterPro"/>
</dbReference>
<proteinExistence type="inferred from homology"/>
<dbReference type="Proteomes" id="UP000214365">
    <property type="component" value="Unassembled WGS sequence"/>
</dbReference>
<evidence type="ECO:0000313" key="9">
    <source>
        <dbReference type="Proteomes" id="UP000214365"/>
    </source>
</evidence>
<evidence type="ECO:0000256" key="6">
    <source>
        <dbReference type="SAM" id="Phobius"/>
    </source>
</evidence>
<dbReference type="PANTHER" id="PTHR10961:SF37">
    <property type="entry name" value="FAD DEPENDENT OXIDOREDUCTASE DOMAIN-CONTAINING PROTEIN"/>
    <property type="match status" value="1"/>
</dbReference>
<keyword evidence="5" id="KW-0560">Oxidoreductase</keyword>
<keyword evidence="3" id="KW-0285">Flavoprotein</keyword>
<evidence type="ECO:0000259" key="7">
    <source>
        <dbReference type="Pfam" id="PF01266"/>
    </source>
</evidence>
<keyword evidence="6" id="KW-0812">Transmembrane</keyword>
<accession>A0A225AGJ9</accession>
<dbReference type="GO" id="GO:0051698">
    <property type="term" value="F:saccharopine oxidase activity"/>
    <property type="evidence" value="ECO:0007669"/>
    <property type="project" value="TreeGrafter"/>
</dbReference>
<evidence type="ECO:0000256" key="5">
    <source>
        <dbReference type="ARBA" id="ARBA00023002"/>
    </source>
</evidence>
<dbReference type="OrthoDB" id="4226202at2759"/>
<keyword evidence="4" id="KW-0274">FAD</keyword>
<evidence type="ECO:0000256" key="3">
    <source>
        <dbReference type="ARBA" id="ARBA00022630"/>
    </source>
</evidence>
<dbReference type="EMBL" id="LFMY01000010">
    <property type="protein sequence ID" value="OKL58293.1"/>
    <property type="molecule type" value="Genomic_DNA"/>
</dbReference>
<dbReference type="InterPro" id="IPR036188">
    <property type="entry name" value="FAD/NAD-bd_sf"/>
</dbReference>
<comment type="cofactor">
    <cofactor evidence="1">
        <name>FAD</name>
        <dbReference type="ChEBI" id="CHEBI:57692"/>
    </cofactor>
</comment>
<keyword evidence="6" id="KW-0472">Membrane</keyword>
<keyword evidence="9" id="KW-1185">Reference proteome</keyword>
<comment type="caution">
    <text evidence="8">The sequence shown here is derived from an EMBL/GenBank/DDBJ whole genome shotgun (WGS) entry which is preliminary data.</text>
</comment>
<name>A0A225AGJ9_TALAT</name>
<gene>
    <name evidence="8" type="ORF">UA08_06699</name>
</gene>
<dbReference type="GO" id="GO:0008115">
    <property type="term" value="F:sarcosine oxidase activity"/>
    <property type="evidence" value="ECO:0007669"/>
    <property type="project" value="TreeGrafter"/>
</dbReference>
<evidence type="ECO:0000256" key="1">
    <source>
        <dbReference type="ARBA" id="ARBA00001974"/>
    </source>
</evidence>